<dbReference type="CDD" id="cd00644">
    <property type="entry name" value="HMG-CoA_reductase_classII"/>
    <property type="match status" value="1"/>
</dbReference>
<dbReference type="SUPFAM" id="SSF56542">
    <property type="entry name" value="Substrate-binding domain of HMG-CoA reductase"/>
    <property type="match status" value="1"/>
</dbReference>
<dbReference type="Gene3D" id="1.10.8.660">
    <property type="match status" value="1"/>
</dbReference>
<keyword evidence="5" id="KW-1185">Reference proteome</keyword>
<dbReference type="OrthoDB" id="9764892at2"/>
<organism evidence="4 5">
    <name type="scientific">Furfurilactobacillus rossiae DSM 15814</name>
    <dbReference type="NCBI Taxonomy" id="1114972"/>
    <lineage>
        <taxon>Bacteria</taxon>
        <taxon>Bacillati</taxon>
        <taxon>Bacillota</taxon>
        <taxon>Bacilli</taxon>
        <taxon>Lactobacillales</taxon>
        <taxon>Lactobacillaceae</taxon>
        <taxon>Furfurilactobacillus</taxon>
    </lineage>
</organism>
<dbReference type="GO" id="GO:0015936">
    <property type="term" value="P:coenzyme A metabolic process"/>
    <property type="evidence" value="ECO:0007669"/>
    <property type="project" value="InterPro"/>
</dbReference>
<evidence type="ECO:0000256" key="2">
    <source>
        <dbReference type="ARBA" id="ARBA00023002"/>
    </source>
</evidence>
<dbReference type="PRINTS" id="PR00071">
    <property type="entry name" value="HMGCOARDTASE"/>
</dbReference>
<proteinExistence type="inferred from homology"/>
<evidence type="ECO:0000256" key="3">
    <source>
        <dbReference type="RuleBase" id="RU361219"/>
    </source>
</evidence>
<dbReference type="NCBIfam" id="TIGR00532">
    <property type="entry name" value="HMG_CoA_R_NAD"/>
    <property type="match status" value="1"/>
</dbReference>
<dbReference type="Proteomes" id="UP000051999">
    <property type="component" value="Unassembled WGS sequence"/>
</dbReference>
<dbReference type="PANTHER" id="PTHR10572:SF24">
    <property type="entry name" value="3-HYDROXY-3-METHYLGLUTARYL-COENZYME A REDUCTASE"/>
    <property type="match status" value="1"/>
</dbReference>
<evidence type="ECO:0000313" key="5">
    <source>
        <dbReference type="Proteomes" id="UP000051999"/>
    </source>
</evidence>
<keyword evidence="2 3" id="KW-0560">Oxidoreductase</keyword>
<dbReference type="PANTHER" id="PTHR10572">
    <property type="entry name" value="3-HYDROXY-3-METHYLGLUTARYL-COENZYME A REDUCTASE"/>
    <property type="match status" value="1"/>
</dbReference>
<dbReference type="STRING" id="1114972.FD35_GL002473"/>
<comment type="similarity">
    <text evidence="1 3">Belongs to the HMG-CoA reductase family.</text>
</comment>
<comment type="catalytic activity">
    <reaction evidence="3">
        <text>(R)-mevalonate + 2 NAD(+) + CoA = (3S)-3-hydroxy-3-methylglutaryl-CoA + 2 NADH + 2 H(+)</text>
        <dbReference type="Rhea" id="RHEA:14833"/>
        <dbReference type="ChEBI" id="CHEBI:15378"/>
        <dbReference type="ChEBI" id="CHEBI:36464"/>
        <dbReference type="ChEBI" id="CHEBI:43074"/>
        <dbReference type="ChEBI" id="CHEBI:57287"/>
        <dbReference type="ChEBI" id="CHEBI:57540"/>
        <dbReference type="ChEBI" id="CHEBI:57945"/>
        <dbReference type="EC" id="1.1.1.88"/>
    </reaction>
</comment>
<dbReference type="PATRIC" id="fig|1114972.6.peg.2536"/>
<dbReference type="EC" id="1.1.1.88" evidence="3"/>
<evidence type="ECO:0000256" key="1">
    <source>
        <dbReference type="ARBA" id="ARBA00007661"/>
    </source>
</evidence>
<dbReference type="GO" id="GO:0140643">
    <property type="term" value="F:hydroxymethylglutaryl-CoA reductase (NADH) activity"/>
    <property type="evidence" value="ECO:0007669"/>
    <property type="project" value="UniProtKB-EC"/>
</dbReference>
<dbReference type="AlphaFoldDB" id="A0A0R1RE45"/>
<dbReference type="PROSITE" id="PS50065">
    <property type="entry name" value="HMG_COA_REDUCTASE_4"/>
    <property type="match status" value="1"/>
</dbReference>
<dbReference type="InterPro" id="IPR009029">
    <property type="entry name" value="HMG_CoA_Rdtase_sub-bd_dom_sf"/>
</dbReference>
<dbReference type="EMBL" id="AZFF01000007">
    <property type="protein sequence ID" value="KRL55020.1"/>
    <property type="molecule type" value="Genomic_DNA"/>
</dbReference>
<protein>
    <recommendedName>
        <fullName evidence="3">3-hydroxy-3-methylglutaryl coenzyme A reductase</fullName>
        <shortName evidence="3">HMG-CoA reductase</shortName>
        <ecNumber evidence="3">1.1.1.88</ecNumber>
    </recommendedName>
</protein>
<dbReference type="InterPro" id="IPR002202">
    <property type="entry name" value="HMG_CoA_Rdtase"/>
</dbReference>
<dbReference type="Gene3D" id="3.30.70.420">
    <property type="entry name" value="Hydroxymethylglutaryl-CoA reductase, class I/II, NAD/NADP-binding domain"/>
    <property type="match status" value="1"/>
</dbReference>
<dbReference type="GO" id="GO:0004420">
    <property type="term" value="F:hydroxymethylglutaryl-CoA reductase (NADPH) activity"/>
    <property type="evidence" value="ECO:0007669"/>
    <property type="project" value="InterPro"/>
</dbReference>
<dbReference type="InterPro" id="IPR023074">
    <property type="entry name" value="HMG_CoA_Rdtase_cat_sf"/>
</dbReference>
<dbReference type="UniPathway" id="UPA00257">
    <property type="reaction ID" value="UER00367"/>
</dbReference>
<dbReference type="Gene3D" id="3.90.770.10">
    <property type="entry name" value="3-hydroxy-3-methylglutaryl-coenzyme A Reductase, Chain A, domain 2"/>
    <property type="match status" value="1"/>
</dbReference>
<name>A0A0R1RE45_9LACO</name>
<evidence type="ECO:0000313" key="4">
    <source>
        <dbReference type="EMBL" id="KRL55020.1"/>
    </source>
</evidence>
<dbReference type="InterPro" id="IPR009023">
    <property type="entry name" value="HMG_CoA_Rdtase_NAD(P)-bd_sf"/>
</dbReference>
<dbReference type="eggNOG" id="COG1257">
    <property type="taxonomic scope" value="Bacteria"/>
</dbReference>
<dbReference type="InterPro" id="IPR023076">
    <property type="entry name" value="HMG_CoA_Rdtase_CS"/>
</dbReference>
<accession>A0A0R1RE45</accession>
<dbReference type="PROSITE" id="PS01192">
    <property type="entry name" value="HMG_COA_REDUCTASE_3"/>
    <property type="match status" value="1"/>
</dbReference>
<sequence length="438" mass="46681">MSASTHGITGDHMTDDEKRAMKEQFAQFRRLTWQQRLTVASQLGDLTTIQRQMLADNASEDDALLTENYLTSYHLPEGLAATIRMNGHDYLVPMVTEEPSVIAAASYGGKMAASGDGIVTRTDTNLLMGQIVFQTVTVAEISRFVTPNEAKLLSLANQAHPSIVKYGGGARKLRVRALGEGFVSVDLFVDTGEAMGANIMNSMLEALGHHLQDVLEQHPVMSILANDGQQTLVTAAVNVPVANLAKRNAAVGLTVAKRIVAASQIAQLDVSRATTHNKGIMNGVDAVVMATGNDWRAVEASAHAYAARDGQYRGLSRWQLAGDRLVGALTMPMHLGVVGGATASLPLAKLNQQILQVKDVATLNQLTVALGLAQNLAALRALVSEGIQQGHMQLQYRNLAVAAGATPEQVPTVVEALKTHAHPSATLAKAIVTKLNQQ</sequence>
<gene>
    <name evidence="4" type="ORF">FD35_GL002473</name>
</gene>
<dbReference type="Pfam" id="PF00368">
    <property type="entry name" value="HMG-CoA_red"/>
    <property type="match status" value="1"/>
</dbReference>
<keyword evidence="3" id="KW-0520">NAD</keyword>
<dbReference type="InterPro" id="IPR004553">
    <property type="entry name" value="HMG_CoA_Rdtase_bac-typ"/>
</dbReference>
<dbReference type="PROSITE" id="PS00318">
    <property type="entry name" value="HMG_COA_REDUCTASE_2"/>
    <property type="match status" value="1"/>
</dbReference>
<comment type="caution">
    <text evidence="4">The sequence shown here is derived from an EMBL/GenBank/DDBJ whole genome shotgun (WGS) entry which is preliminary data.</text>
</comment>
<dbReference type="SUPFAM" id="SSF55035">
    <property type="entry name" value="NAD-binding domain of HMG-CoA reductase"/>
    <property type="match status" value="1"/>
</dbReference>
<comment type="pathway">
    <text evidence="3">Metabolic intermediate metabolism; (R)-mevalonate degradation; (S)-3-hydroxy-3-methylglutaryl-CoA from (R)-mevalonate: step 1/1.</text>
</comment>
<reference evidence="4 5" key="1">
    <citation type="journal article" date="2015" name="Genome Announc.">
        <title>Expanding the biotechnology potential of lactobacilli through comparative genomics of 213 strains and associated genera.</title>
        <authorList>
            <person name="Sun Z."/>
            <person name="Harris H.M."/>
            <person name="McCann A."/>
            <person name="Guo C."/>
            <person name="Argimon S."/>
            <person name="Zhang W."/>
            <person name="Yang X."/>
            <person name="Jeffery I.B."/>
            <person name="Cooney J.C."/>
            <person name="Kagawa T.F."/>
            <person name="Liu W."/>
            <person name="Song Y."/>
            <person name="Salvetti E."/>
            <person name="Wrobel A."/>
            <person name="Rasinkangas P."/>
            <person name="Parkhill J."/>
            <person name="Rea M.C."/>
            <person name="O'Sullivan O."/>
            <person name="Ritari J."/>
            <person name="Douillard F.P."/>
            <person name="Paul Ross R."/>
            <person name="Yang R."/>
            <person name="Briner A.E."/>
            <person name="Felis G.E."/>
            <person name="de Vos W.M."/>
            <person name="Barrangou R."/>
            <person name="Klaenhammer T.R."/>
            <person name="Caufield P.W."/>
            <person name="Cui Y."/>
            <person name="Zhang H."/>
            <person name="O'Toole P.W."/>
        </authorList>
    </citation>
    <scope>NUCLEOTIDE SEQUENCE [LARGE SCALE GENOMIC DNA]</scope>
    <source>
        <strain evidence="4 5">DSM 15814</strain>
    </source>
</reference>